<accession>A0A455UB98</accession>
<evidence type="ECO:0000313" key="2">
    <source>
        <dbReference type="Proteomes" id="UP000320231"/>
    </source>
</evidence>
<proteinExistence type="predicted"/>
<dbReference type="AlphaFoldDB" id="A0A455UB98"/>
<sequence>MLTPSLEEAATPPERMAELHCTESALFWLERHAESGTTHLWRCPAGDMAKSPLLEQ</sequence>
<organism evidence="1 2">
    <name type="scientific">Vreelandella sulfidaeris</name>
    <dbReference type="NCBI Taxonomy" id="115553"/>
    <lineage>
        <taxon>Bacteria</taxon>
        <taxon>Pseudomonadati</taxon>
        <taxon>Pseudomonadota</taxon>
        <taxon>Gammaproteobacteria</taxon>
        <taxon>Oceanospirillales</taxon>
        <taxon>Halomonadaceae</taxon>
        <taxon>Vreelandella</taxon>
    </lineage>
</organism>
<evidence type="ECO:0000313" key="1">
    <source>
        <dbReference type="EMBL" id="BBI61809.1"/>
    </source>
</evidence>
<dbReference type="EMBL" id="AP019514">
    <property type="protein sequence ID" value="BBI61809.1"/>
    <property type="molecule type" value="Genomic_DNA"/>
</dbReference>
<gene>
    <name evidence="1" type="ORF">HSBAA_31150</name>
</gene>
<reference evidence="1 2" key="1">
    <citation type="journal article" date="2019" name="Microbiol. Resour. Announc.">
        <title>Complete Genome Sequence of Halomonas sulfidaeris Strain Esulfide1 Isolated from a Metal Sulfide Rock at a Depth of 2,200 Meters, Obtained Using Nanopore Sequencing.</title>
        <authorList>
            <person name="Saito M."/>
            <person name="Nishigata A."/>
            <person name="Galipon J."/>
            <person name="Arakawa K."/>
        </authorList>
    </citation>
    <scope>NUCLEOTIDE SEQUENCE [LARGE SCALE GENOMIC DNA]</scope>
    <source>
        <strain evidence="1 2">ATCC BAA-803</strain>
    </source>
</reference>
<name>A0A455UB98_9GAMM</name>
<dbReference type="Proteomes" id="UP000320231">
    <property type="component" value="Chromosome"/>
</dbReference>
<protein>
    <submittedName>
        <fullName evidence="1">Uncharacterized protein</fullName>
    </submittedName>
</protein>
<dbReference type="KEGG" id="hsr:HSBAA_31150"/>